<accession>A0ABU0E459</accession>
<dbReference type="PANTHER" id="PTHR44846">
    <property type="entry name" value="MANNOSYL-D-GLYCERATE TRANSPORT/METABOLISM SYSTEM REPRESSOR MNGR-RELATED"/>
    <property type="match status" value="1"/>
</dbReference>
<protein>
    <submittedName>
        <fullName evidence="5">GntR family transcriptional regulator</fullName>
    </submittedName>
</protein>
<keyword evidence="2" id="KW-0238">DNA-binding</keyword>
<dbReference type="InterPro" id="IPR011663">
    <property type="entry name" value="UTRA"/>
</dbReference>
<dbReference type="Gene3D" id="1.10.10.10">
    <property type="entry name" value="Winged helix-like DNA-binding domain superfamily/Winged helix DNA-binding domain"/>
    <property type="match status" value="1"/>
</dbReference>
<dbReference type="SUPFAM" id="SSF64288">
    <property type="entry name" value="Chorismate lyase-like"/>
    <property type="match status" value="1"/>
</dbReference>
<gene>
    <name evidence="5" type="ORF">J2S15_002027</name>
</gene>
<evidence type="ECO:0000256" key="1">
    <source>
        <dbReference type="ARBA" id="ARBA00023015"/>
    </source>
</evidence>
<evidence type="ECO:0000313" key="6">
    <source>
        <dbReference type="Proteomes" id="UP001230220"/>
    </source>
</evidence>
<comment type="caution">
    <text evidence="5">The sequence shown here is derived from an EMBL/GenBank/DDBJ whole genome shotgun (WGS) entry which is preliminary data.</text>
</comment>
<dbReference type="PRINTS" id="PR00035">
    <property type="entry name" value="HTHGNTR"/>
</dbReference>
<organism evidence="5 6">
    <name type="scientific">Breznakia pachnodae</name>
    <dbReference type="NCBI Taxonomy" id="265178"/>
    <lineage>
        <taxon>Bacteria</taxon>
        <taxon>Bacillati</taxon>
        <taxon>Bacillota</taxon>
        <taxon>Erysipelotrichia</taxon>
        <taxon>Erysipelotrichales</taxon>
        <taxon>Erysipelotrichaceae</taxon>
        <taxon>Breznakia</taxon>
    </lineage>
</organism>
<name>A0ABU0E459_9FIRM</name>
<keyword evidence="3" id="KW-0804">Transcription</keyword>
<dbReference type="InterPro" id="IPR036390">
    <property type="entry name" value="WH_DNA-bd_sf"/>
</dbReference>
<sequence length="245" mass="28312">MKLNHSKEAIPLYLQIKNHLKEKIENKDYKINDVIPGELELEKVYNVSRITVRQAILELEKEGYVSRARGKGTTVIYNDKINEFLYEIKSFTKEMTDRGLTPSTKSVNMSKVEADKDIAKVFKINEGDEVYLLHRVRCGDGEPIVVFHTYLSSKHDLPMNKESYMGSMYDVLGEAGIKRPVRVCETFEAILASEEVAKELEVEAGSPVFFRVRRSYDTNDDIVEYTFCYYRGDKYTYSIELDNRG</sequence>
<dbReference type="CDD" id="cd07377">
    <property type="entry name" value="WHTH_GntR"/>
    <property type="match status" value="1"/>
</dbReference>
<dbReference type="Pfam" id="PF00392">
    <property type="entry name" value="GntR"/>
    <property type="match status" value="1"/>
</dbReference>
<dbReference type="InterPro" id="IPR028978">
    <property type="entry name" value="Chorismate_lyase_/UTRA_dom_sf"/>
</dbReference>
<dbReference type="InterPro" id="IPR050679">
    <property type="entry name" value="Bact_HTH_transcr_reg"/>
</dbReference>
<dbReference type="PANTHER" id="PTHR44846:SF1">
    <property type="entry name" value="MANNOSYL-D-GLYCERATE TRANSPORT_METABOLISM SYSTEM REPRESSOR MNGR-RELATED"/>
    <property type="match status" value="1"/>
</dbReference>
<evidence type="ECO:0000256" key="2">
    <source>
        <dbReference type="ARBA" id="ARBA00023125"/>
    </source>
</evidence>
<dbReference type="Proteomes" id="UP001230220">
    <property type="component" value="Unassembled WGS sequence"/>
</dbReference>
<reference evidence="5 6" key="1">
    <citation type="submission" date="2023-07" db="EMBL/GenBank/DDBJ databases">
        <title>Genomic Encyclopedia of Type Strains, Phase IV (KMG-IV): sequencing the most valuable type-strain genomes for metagenomic binning, comparative biology and taxonomic classification.</title>
        <authorList>
            <person name="Goeker M."/>
        </authorList>
    </citation>
    <scope>NUCLEOTIDE SEQUENCE [LARGE SCALE GENOMIC DNA]</scope>
    <source>
        <strain evidence="5 6">DSM 16784</strain>
    </source>
</reference>
<dbReference type="Pfam" id="PF07702">
    <property type="entry name" value="UTRA"/>
    <property type="match status" value="1"/>
</dbReference>
<evidence type="ECO:0000256" key="3">
    <source>
        <dbReference type="ARBA" id="ARBA00023163"/>
    </source>
</evidence>
<dbReference type="RefSeq" id="WP_307407872.1">
    <property type="nucleotide sequence ID" value="NZ_JAUSUR010000003.1"/>
</dbReference>
<evidence type="ECO:0000313" key="5">
    <source>
        <dbReference type="EMBL" id="MDQ0361280.1"/>
    </source>
</evidence>
<evidence type="ECO:0000259" key="4">
    <source>
        <dbReference type="PROSITE" id="PS50949"/>
    </source>
</evidence>
<dbReference type="EMBL" id="JAUSUR010000003">
    <property type="protein sequence ID" value="MDQ0361280.1"/>
    <property type="molecule type" value="Genomic_DNA"/>
</dbReference>
<dbReference type="InterPro" id="IPR036388">
    <property type="entry name" value="WH-like_DNA-bd_sf"/>
</dbReference>
<dbReference type="SUPFAM" id="SSF46785">
    <property type="entry name" value="Winged helix' DNA-binding domain"/>
    <property type="match status" value="1"/>
</dbReference>
<dbReference type="Gene3D" id="3.40.1410.10">
    <property type="entry name" value="Chorismate lyase-like"/>
    <property type="match status" value="1"/>
</dbReference>
<feature type="domain" description="HTH gntR-type" evidence="4">
    <location>
        <begin position="10"/>
        <end position="78"/>
    </location>
</feature>
<keyword evidence="1" id="KW-0805">Transcription regulation</keyword>
<dbReference type="SMART" id="SM00866">
    <property type="entry name" value="UTRA"/>
    <property type="match status" value="1"/>
</dbReference>
<dbReference type="PROSITE" id="PS50949">
    <property type="entry name" value="HTH_GNTR"/>
    <property type="match status" value="1"/>
</dbReference>
<keyword evidence="6" id="KW-1185">Reference proteome</keyword>
<proteinExistence type="predicted"/>
<dbReference type="InterPro" id="IPR000524">
    <property type="entry name" value="Tscrpt_reg_HTH_GntR"/>
</dbReference>
<dbReference type="SMART" id="SM00345">
    <property type="entry name" value="HTH_GNTR"/>
    <property type="match status" value="1"/>
</dbReference>